<feature type="transmembrane region" description="Helical" evidence="1">
    <location>
        <begin position="48"/>
        <end position="69"/>
    </location>
</feature>
<feature type="transmembrane region" description="Helical" evidence="1">
    <location>
        <begin position="18"/>
        <end position="36"/>
    </location>
</feature>
<feature type="transmembrane region" description="Helical" evidence="1">
    <location>
        <begin position="167"/>
        <end position="185"/>
    </location>
</feature>
<sequence length="187" mass="19697">MSDVEELLVELAEVNHRGAVFLLAYGTTWLVCAVLWRTLRSDRAAMATLFQGMVALPVALVVSAGLGMFDERPGGEAITQLGILISMSQLLVLPLLIVLFARGRYTVVPLVFSVAGAIHFLPYAWLYQSGLYILMPIVIAVGLAITYGTDRVVGEGELMSASGAGRVCALTGAALVAAGCVAVVAPF</sequence>
<dbReference type="InterPro" id="IPR053824">
    <property type="entry name" value="DUF7010"/>
</dbReference>
<accession>A0ABY5KPB6</accession>
<name>A0ABY5KPB6_9CELL</name>
<proteinExistence type="predicted"/>
<gene>
    <name evidence="2" type="ORF">NP048_02290</name>
</gene>
<keyword evidence="1" id="KW-0812">Transmembrane</keyword>
<dbReference type="Pfam" id="PF22765">
    <property type="entry name" value="DUF7010"/>
    <property type="match status" value="1"/>
</dbReference>
<keyword evidence="1" id="KW-1133">Transmembrane helix</keyword>
<organism evidence="2 3">
    <name type="scientific">Cellulomonas xiejunii</name>
    <dbReference type="NCBI Taxonomy" id="2968083"/>
    <lineage>
        <taxon>Bacteria</taxon>
        <taxon>Bacillati</taxon>
        <taxon>Actinomycetota</taxon>
        <taxon>Actinomycetes</taxon>
        <taxon>Micrococcales</taxon>
        <taxon>Cellulomonadaceae</taxon>
        <taxon>Cellulomonas</taxon>
    </lineage>
</organism>
<dbReference type="Proteomes" id="UP001316384">
    <property type="component" value="Chromosome"/>
</dbReference>
<feature type="transmembrane region" description="Helical" evidence="1">
    <location>
        <begin position="81"/>
        <end position="100"/>
    </location>
</feature>
<feature type="transmembrane region" description="Helical" evidence="1">
    <location>
        <begin position="107"/>
        <end position="125"/>
    </location>
</feature>
<protein>
    <submittedName>
        <fullName evidence="2">Uncharacterized protein</fullName>
    </submittedName>
</protein>
<keyword evidence="1" id="KW-0472">Membrane</keyword>
<evidence type="ECO:0000313" key="3">
    <source>
        <dbReference type="Proteomes" id="UP001316384"/>
    </source>
</evidence>
<evidence type="ECO:0000313" key="2">
    <source>
        <dbReference type="EMBL" id="UUI72319.1"/>
    </source>
</evidence>
<evidence type="ECO:0000256" key="1">
    <source>
        <dbReference type="SAM" id="Phobius"/>
    </source>
</evidence>
<dbReference type="RefSeq" id="WP_227577881.1">
    <property type="nucleotide sequence ID" value="NZ_CP101987.1"/>
</dbReference>
<reference evidence="2 3" key="1">
    <citation type="submission" date="2022-07" db="EMBL/GenBank/DDBJ databases">
        <title>Novel species in genus cellulomonas.</title>
        <authorList>
            <person name="Ye L."/>
        </authorList>
    </citation>
    <scope>NUCLEOTIDE SEQUENCE [LARGE SCALE GENOMIC DNA]</scope>
    <source>
        <strain evidence="3">zg-B89</strain>
    </source>
</reference>
<keyword evidence="3" id="KW-1185">Reference proteome</keyword>
<dbReference type="EMBL" id="CP101987">
    <property type="protein sequence ID" value="UUI72319.1"/>
    <property type="molecule type" value="Genomic_DNA"/>
</dbReference>
<feature type="transmembrane region" description="Helical" evidence="1">
    <location>
        <begin position="131"/>
        <end position="147"/>
    </location>
</feature>